<evidence type="ECO:0000313" key="7">
    <source>
        <dbReference type="Proteomes" id="UP000193144"/>
    </source>
</evidence>
<evidence type="ECO:0000256" key="2">
    <source>
        <dbReference type="ARBA" id="ARBA00022723"/>
    </source>
</evidence>
<keyword evidence="7" id="KW-1185">Reference proteome</keyword>
<gene>
    <name evidence="6" type="ORF">BCR34DRAFT_475184</name>
</gene>
<dbReference type="GO" id="GO:0046872">
    <property type="term" value="F:metal ion binding"/>
    <property type="evidence" value="ECO:0007669"/>
    <property type="project" value="UniProtKB-KW"/>
</dbReference>
<dbReference type="STRING" id="1231657.A0A1Y2A425"/>
<dbReference type="InterPro" id="IPR006913">
    <property type="entry name" value="CENP-V/GFA"/>
</dbReference>
<dbReference type="SUPFAM" id="SSF51316">
    <property type="entry name" value="Mss4-like"/>
    <property type="match status" value="1"/>
</dbReference>
<dbReference type="Pfam" id="PF04828">
    <property type="entry name" value="GFA"/>
    <property type="match status" value="1"/>
</dbReference>
<organism evidence="6 7">
    <name type="scientific">Clohesyomyces aquaticus</name>
    <dbReference type="NCBI Taxonomy" id="1231657"/>
    <lineage>
        <taxon>Eukaryota</taxon>
        <taxon>Fungi</taxon>
        <taxon>Dikarya</taxon>
        <taxon>Ascomycota</taxon>
        <taxon>Pezizomycotina</taxon>
        <taxon>Dothideomycetes</taxon>
        <taxon>Pleosporomycetidae</taxon>
        <taxon>Pleosporales</taxon>
        <taxon>Lindgomycetaceae</taxon>
        <taxon>Clohesyomyces</taxon>
    </lineage>
</organism>
<dbReference type="Gene3D" id="3.90.1590.10">
    <property type="entry name" value="glutathione-dependent formaldehyde- activating enzyme (gfa)"/>
    <property type="match status" value="1"/>
</dbReference>
<dbReference type="AlphaFoldDB" id="A0A1Y2A425"/>
<sequence length="154" mass="17825">QTGECLCKKISFRTTGPEINFAICHCDNCRRKTGTVFTANAWFQDTNFEFTSGSELLQQQYDALMDSWDIVNNWFCSNFGSLMLTKGYRMPGISIVPCGLFRGKQEWKPDYEQYRRSRTCLVECVESAKDESRYDGRPELHEFERVWGKSGKAP</sequence>
<reference evidence="6 7" key="1">
    <citation type="submission" date="2016-07" db="EMBL/GenBank/DDBJ databases">
        <title>Pervasive Adenine N6-methylation of Active Genes in Fungi.</title>
        <authorList>
            <consortium name="DOE Joint Genome Institute"/>
            <person name="Mondo S.J."/>
            <person name="Dannebaum R.O."/>
            <person name="Kuo R.C."/>
            <person name="Labutti K."/>
            <person name="Haridas S."/>
            <person name="Kuo A."/>
            <person name="Salamov A."/>
            <person name="Ahrendt S.R."/>
            <person name="Lipzen A."/>
            <person name="Sullivan W."/>
            <person name="Andreopoulos W.B."/>
            <person name="Clum A."/>
            <person name="Lindquist E."/>
            <person name="Daum C."/>
            <person name="Ramamoorthy G.K."/>
            <person name="Gryganskyi A."/>
            <person name="Culley D."/>
            <person name="Magnuson J.K."/>
            <person name="James T.Y."/>
            <person name="O'Malley M.A."/>
            <person name="Stajich J.E."/>
            <person name="Spatafora J.W."/>
            <person name="Visel A."/>
            <person name="Grigoriev I.V."/>
        </authorList>
    </citation>
    <scope>NUCLEOTIDE SEQUENCE [LARGE SCALE GENOMIC DNA]</scope>
    <source>
        <strain evidence="6 7">CBS 115471</strain>
    </source>
</reference>
<dbReference type="PANTHER" id="PTHR33337:SF40">
    <property type="entry name" value="CENP-V_GFA DOMAIN-CONTAINING PROTEIN-RELATED"/>
    <property type="match status" value="1"/>
</dbReference>
<dbReference type="EMBL" id="MCFA01000013">
    <property type="protein sequence ID" value="ORY17259.1"/>
    <property type="molecule type" value="Genomic_DNA"/>
</dbReference>
<evidence type="ECO:0000313" key="6">
    <source>
        <dbReference type="EMBL" id="ORY17259.1"/>
    </source>
</evidence>
<comment type="similarity">
    <text evidence="1">Belongs to the Gfa family.</text>
</comment>
<evidence type="ECO:0000259" key="5">
    <source>
        <dbReference type="PROSITE" id="PS51891"/>
    </source>
</evidence>
<proteinExistence type="inferred from homology"/>
<feature type="domain" description="CENP-V/GFA" evidence="5">
    <location>
        <begin position="1"/>
        <end position="108"/>
    </location>
</feature>
<dbReference type="GO" id="GO:0016846">
    <property type="term" value="F:carbon-sulfur lyase activity"/>
    <property type="evidence" value="ECO:0007669"/>
    <property type="project" value="InterPro"/>
</dbReference>
<protein>
    <submittedName>
        <fullName evidence="6">Mss4-like protein</fullName>
    </submittedName>
</protein>
<evidence type="ECO:0000256" key="1">
    <source>
        <dbReference type="ARBA" id="ARBA00005495"/>
    </source>
</evidence>
<dbReference type="Proteomes" id="UP000193144">
    <property type="component" value="Unassembled WGS sequence"/>
</dbReference>
<name>A0A1Y2A425_9PLEO</name>
<keyword evidence="4" id="KW-0456">Lyase</keyword>
<keyword evidence="3" id="KW-0862">Zinc</keyword>
<evidence type="ECO:0000256" key="4">
    <source>
        <dbReference type="ARBA" id="ARBA00023239"/>
    </source>
</evidence>
<dbReference type="OrthoDB" id="406544at2759"/>
<comment type="caution">
    <text evidence="6">The sequence shown here is derived from an EMBL/GenBank/DDBJ whole genome shotgun (WGS) entry which is preliminary data.</text>
</comment>
<dbReference type="PROSITE" id="PS51891">
    <property type="entry name" value="CENP_V_GFA"/>
    <property type="match status" value="1"/>
</dbReference>
<feature type="non-terminal residue" evidence="6">
    <location>
        <position position="1"/>
    </location>
</feature>
<dbReference type="PANTHER" id="PTHR33337">
    <property type="entry name" value="GFA DOMAIN-CONTAINING PROTEIN"/>
    <property type="match status" value="1"/>
</dbReference>
<keyword evidence="2" id="KW-0479">Metal-binding</keyword>
<accession>A0A1Y2A425</accession>
<evidence type="ECO:0000256" key="3">
    <source>
        <dbReference type="ARBA" id="ARBA00022833"/>
    </source>
</evidence>
<dbReference type="InterPro" id="IPR011057">
    <property type="entry name" value="Mss4-like_sf"/>
</dbReference>